<feature type="region of interest" description="Disordered" evidence="1">
    <location>
        <begin position="111"/>
        <end position="160"/>
    </location>
</feature>
<feature type="compositionally biased region" description="Basic and acidic residues" evidence="1">
    <location>
        <begin position="50"/>
        <end position="60"/>
    </location>
</feature>
<evidence type="ECO:0008006" key="4">
    <source>
        <dbReference type="Google" id="ProtNLM"/>
    </source>
</evidence>
<keyword evidence="3" id="KW-1185">Reference proteome</keyword>
<evidence type="ECO:0000313" key="2">
    <source>
        <dbReference type="EMBL" id="MDM7854730.1"/>
    </source>
</evidence>
<feature type="compositionally biased region" description="Basic and acidic residues" evidence="1">
    <location>
        <begin position="144"/>
        <end position="160"/>
    </location>
</feature>
<sequence>MSNEDVERPEEPVTGVPPVDRRREDEAERIRSSNVREPVDLERGAGGYPERVEADRIRSDGIVEPADVPRGVVGDKGLTEAERIRADGIEEPLDADVGVVGDSAARTEADRIRSADLTDDPVDVAADAADATGHGERWTGGADRAVDPVDPVDPRDDRAV</sequence>
<dbReference type="Proteomes" id="UP001529338">
    <property type="component" value="Unassembled WGS sequence"/>
</dbReference>
<feature type="region of interest" description="Disordered" evidence="1">
    <location>
        <begin position="1"/>
        <end position="60"/>
    </location>
</feature>
<name>A0ABT7SEX8_9CELL</name>
<evidence type="ECO:0000313" key="3">
    <source>
        <dbReference type="Proteomes" id="UP001529338"/>
    </source>
</evidence>
<proteinExistence type="predicted"/>
<accession>A0ABT7SEX8</accession>
<feature type="compositionally biased region" description="Basic and acidic residues" evidence="1">
    <location>
        <begin position="1"/>
        <end position="11"/>
    </location>
</feature>
<feature type="compositionally biased region" description="Low complexity" evidence="1">
    <location>
        <begin position="123"/>
        <end position="132"/>
    </location>
</feature>
<feature type="compositionally biased region" description="Basic and acidic residues" evidence="1">
    <location>
        <begin position="19"/>
        <end position="31"/>
    </location>
</feature>
<comment type="caution">
    <text evidence="2">The sequence shown here is derived from an EMBL/GenBank/DDBJ whole genome shotgun (WGS) entry which is preliminary data.</text>
</comment>
<reference evidence="2 3" key="1">
    <citation type="submission" date="2023-06" db="EMBL/GenBank/DDBJ databases">
        <title>Cellulomonas sp. MW4 Whole genome sequence.</title>
        <authorList>
            <person name="Park S."/>
        </authorList>
    </citation>
    <scope>NUCLEOTIDE SEQUENCE [LARGE SCALE GENOMIC DNA]</scope>
    <source>
        <strain evidence="2 3">MW4</strain>
    </source>
</reference>
<dbReference type="EMBL" id="JAUCGQ010000001">
    <property type="protein sequence ID" value="MDM7854730.1"/>
    <property type="molecule type" value="Genomic_DNA"/>
</dbReference>
<protein>
    <recommendedName>
        <fullName evidence="4">DUF5709 domain-containing protein</fullName>
    </recommendedName>
</protein>
<dbReference type="RefSeq" id="WP_289454548.1">
    <property type="nucleotide sequence ID" value="NZ_JAUCGQ010000001.1"/>
</dbReference>
<organism evidence="2 3">
    <name type="scientific">Cellulomonas alba</name>
    <dbReference type="NCBI Taxonomy" id="3053467"/>
    <lineage>
        <taxon>Bacteria</taxon>
        <taxon>Bacillati</taxon>
        <taxon>Actinomycetota</taxon>
        <taxon>Actinomycetes</taxon>
        <taxon>Micrococcales</taxon>
        <taxon>Cellulomonadaceae</taxon>
        <taxon>Cellulomonas</taxon>
    </lineage>
</organism>
<evidence type="ECO:0000256" key="1">
    <source>
        <dbReference type="SAM" id="MobiDB-lite"/>
    </source>
</evidence>
<gene>
    <name evidence="2" type="ORF">QRT04_07290</name>
</gene>